<feature type="region of interest" description="Disordered" evidence="5">
    <location>
        <begin position="1"/>
        <end position="22"/>
    </location>
</feature>
<dbReference type="HOGENOM" id="CLU_006937_6_0_1"/>
<dbReference type="KEGG" id="sapo:SAPIO_CDS8254"/>
<keyword evidence="7" id="KW-1185">Reference proteome</keyword>
<dbReference type="InterPro" id="IPR036188">
    <property type="entry name" value="FAD/NAD-bd_sf"/>
</dbReference>
<evidence type="ECO:0000256" key="3">
    <source>
        <dbReference type="ARBA" id="ARBA00022827"/>
    </source>
</evidence>
<organism evidence="6 7">
    <name type="scientific">Pseudallescheria apiosperma</name>
    <name type="common">Scedosporium apiospermum</name>
    <dbReference type="NCBI Taxonomy" id="563466"/>
    <lineage>
        <taxon>Eukaryota</taxon>
        <taxon>Fungi</taxon>
        <taxon>Dikarya</taxon>
        <taxon>Ascomycota</taxon>
        <taxon>Pezizomycotina</taxon>
        <taxon>Sordariomycetes</taxon>
        <taxon>Hypocreomycetidae</taxon>
        <taxon>Microascales</taxon>
        <taxon>Microascaceae</taxon>
        <taxon>Scedosporium</taxon>
    </lineage>
</organism>
<evidence type="ECO:0000313" key="7">
    <source>
        <dbReference type="Proteomes" id="UP000028545"/>
    </source>
</evidence>
<dbReference type="PANTHER" id="PTHR42877">
    <property type="entry name" value="L-ORNITHINE N(5)-MONOOXYGENASE-RELATED"/>
    <property type="match status" value="1"/>
</dbReference>
<dbReference type="GO" id="GO:0050661">
    <property type="term" value="F:NADP binding"/>
    <property type="evidence" value="ECO:0007669"/>
    <property type="project" value="InterPro"/>
</dbReference>
<evidence type="ECO:0008006" key="8">
    <source>
        <dbReference type="Google" id="ProtNLM"/>
    </source>
</evidence>
<dbReference type="InterPro" id="IPR051209">
    <property type="entry name" value="FAD-bind_Monooxygenase_sf"/>
</dbReference>
<dbReference type="PANTHER" id="PTHR42877:SF1">
    <property type="entry name" value="FAD-BINDING MONOOXYGENASE STCW"/>
    <property type="match status" value="1"/>
</dbReference>
<protein>
    <recommendedName>
        <fullName evidence="8">Sterigmatocystin biosynthesis monooxygenase stcW</fullName>
    </recommendedName>
</protein>
<dbReference type="GO" id="GO:0004499">
    <property type="term" value="F:N,N-dimethylaniline monooxygenase activity"/>
    <property type="evidence" value="ECO:0007669"/>
    <property type="project" value="InterPro"/>
</dbReference>
<dbReference type="OrthoDB" id="74360at2759"/>
<dbReference type="Pfam" id="PF00743">
    <property type="entry name" value="FMO-like"/>
    <property type="match status" value="1"/>
</dbReference>
<evidence type="ECO:0000256" key="1">
    <source>
        <dbReference type="ARBA" id="ARBA00010139"/>
    </source>
</evidence>
<sequence length="602" mass="68200">MAPGIFENASVNGGGTDERTAAGSERYNVEDIVLHDPQQKRLRIAMIGGGVSGIMMAYKVQKHMKNFDLVIYEMNEEIGGTWLLNRYPGAACDIPSHAYTYNFALNPDWPAFFSSSAEIWAYLDRVCNTFGLRQYMRFSSEVIRAEWQETASRWRIWVRQTLADGQVQEFTDECEVLLHATGVLNNFKWPDIRGFEKFNGKMIHTARWPQDYQQDTWKGEKVAVIGSGASSIQTVPTMQPHVAHMDVFVRTPIWFVNIAGDTGDNRPYTLKQQKSFHENPESLVQHAKNLEDVVNAGWMSFVKGSDMQKELKQYYTERTAGIIKDPVLLEKMIPKWSVGCRRITPGDAYMRAIQEPNVQVHFTEVVEITETGLKGKNGIEVTADTIVCATGFDTSFRPAFPILGRNGVDLAKKWKKTPEAYLGLAVPDMPNFFTFIGPAWPIGNGSVMGPLQAVGDYVIQFLKKFQVEKIKAFEPKQDVTDQFNEHVQEFMPRTVWADDCRSWYKDNETNRVNALWPGGSLHYIDAIKTPRFEDFNYTYSSVNMFAYLGNGKPRVLDIPDGDKSPYLALENIDEKWLRTNIAVKVEESQIKGTPLEAGQATG</sequence>
<dbReference type="SUPFAM" id="SSF51905">
    <property type="entry name" value="FAD/NAD(P)-binding domain"/>
    <property type="match status" value="1"/>
</dbReference>
<name>A0A084FZ82_PSEDA</name>
<dbReference type="RefSeq" id="XP_016640193.1">
    <property type="nucleotide sequence ID" value="XM_016789930.1"/>
</dbReference>
<comment type="similarity">
    <text evidence="1">Belongs to the FAD-binding monooxygenase family.</text>
</comment>
<dbReference type="GeneID" id="27727326"/>
<evidence type="ECO:0000313" key="6">
    <source>
        <dbReference type="EMBL" id="KEZ40394.1"/>
    </source>
</evidence>
<dbReference type="VEuPathDB" id="FungiDB:SAPIO_CDS8254"/>
<accession>A0A084FZ82</accession>
<proteinExistence type="inferred from homology"/>
<keyword evidence="2" id="KW-0285">Flavoprotein</keyword>
<dbReference type="Gene3D" id="3.50.50.60">
    <property type="entry name" value="FAD/NAD(P)-binding domain"/>
    <property type="match status" value="2"/>
</dbReference>
<comment type="caution">
    <text evidence="6">The sequence shown here is derived from an EMBL/GenBank/DDBJ whole genome shotgun (WGS) entry which is preliminary data.</text>
</comment>
<dbReference type="Proteomes" id="UP000028545">
    <property type="component" value="Unassembled WGS sequence"/>
</dbReference>
<keyword evidence="4" id="KW-0560">Oxidoreductase</keyword>
<evidence type="ECO:0000256" key="5">
    <source>
        <dbReference type="SAM" id="MobiDB-lite"/>
    </source>
</evidence>
<dbReference type="EMBL" id="JOWA01000121">
    <property type="protein sequence ID" value="KEZ40394.1"/>
    <property type="molecule type" value="Genomic_DNA"/>
</dbReference>
<reference evidence="6 7" key="1">
    <citation type="journal article" date="2014" name="Genome Announc.">
        <title>Draft genome sequence of the pathogenic fungus Scedosporium apiospermum.</title>
        <authorList>
            <person name="Vandeputte P."/>
            <person name="Ghamrawi S."/>
            <person name="Rechenmann M."/>
            <person name="Iltis A."/>
            <person name="Giraud S."/>
            <person name="Fleury M."/>
            <person name="Thornton C."/>
            <person name="Delhaes L."/>
            <person name="Meyer W."/>
            <person name="Papon N."/>
            <person name="Bouchara J.P."/>
        </authorList>
    </citation>
    <scope>NUCLEOTIDE SEQUENCE [LARGE SCALE GENOMIC DNA]</scope>
    <source>
        <strain evidence="6 7">IHEM 14462</strain>
    </source>
</reference>
<dbReference type="GO" id="GO:0050660">
    <property type="term" value="F:flavin adenine dinucleotide binding"/>
    <property type="evidence" value="ECO:0007669"/>
    <property type="project" value="InterPro"/>
</dbReference>
<gene>
    <name evidence="6" type="ORF">SAPIO_CDS8254</name>
</gene>
<dbReference type="AlphaFoldDB" id="A0A084FZ82"/>
<keyword evidence="3" id="KW-0274">FAD</keyword>
<dbReference type="OMA" id="HIKSWVP"/>
<evidence type="ECO:0000256" key="4">
    <source>
        <dbReference type="ARBA" id="ARBA00023002"/>
    </source>
</evidence>
<evidence type="ECO:0000256" key="2">
    <source>
        <dbReference type="ARBA" id="ARBA00022630"/>
    </source>
</evidence>
<dbReference type="InterPro" id="IPR020946">
    <property type="entry name" value="Flavin_mOase-like"/>
</dbReference>